<feature type="chain" id="PRO_5044879643" description="TM2 domain-containing protein" evidence="9">
    <location>
        <begin position="27"/>
        <end position="248"/>
    </location>
</feature>
<keyword evidence="5 8" id="KW-1133">Transmembrane helix</keyword>
<accession>A0ABD2XMY6</accession>
<dbReference type="InterPro" id="IPR050932">
    <property type="entry name" value="TM2D1-3-like"/>
</dbReference>
<dbReference type="AlphaFoldDB" id="A0ABD2XMY6"/>
<evidence type="ECO:0000256" key="1">
    <source>
        <dbReference type="ARBA" id="ARBA00004141"/>
    </source>
</evidence>
<protein>
    <recommendedName>
        <fullName evidence="10">TM2 domain-containing protein</fullName>
    </recommendedName>
</protein>
<dbReference type="InterPro" id="IPR007829">
    <property type="entry name" value="TM2"/>
</dbReference>
<sequence>MNVVRINSKNVFFILMAILSTSVKQAQLGHGSSQTNFGSNTTSAFEHNWVGILPSTSPSPVILIFSDSTAVVCPVDKQCSELHVDCLICPMKEDCIYGATYTTNCSVREQVDCVGNKNFTKTYICRYCYQTEPSEHKCLKKNACNSVASPKQYYRSNCTVYGNILCLGNRIFNKNLPCNWTSGYRWSTALILSITLGGFGADRFYLGHWQEGIGKLFSFGGLGVWTLIDVMLISMRYLGPADGSLYIK</sequence>
<proteinExistence type="inferred from homology"/>
<evidence type="ECO:0000313" key="11">
    <source>
        <dbReference type="EMBL" id="KAL3406479.1"/>
    </source>
</evidence>
<dbReference type="Pfam" id="PF05154">
    <property type="entry name" value="TM2"/>
    <property type="match status" value="1"/>
</dbReference>
<evidence type="ECO:0000256" key="8">
    <source>
        <dbReference type="SAM" id="Phobius"/>
    </source>
</evidence>
<feature type="transmembrane region" description="Helical" evidence="8">
    <location>
        <begin position="184"/>
        <end position="204"/>
    </location>
</feature>
<evidence type="ECO:0000256" key="2">
    <source>
        <dbReference type="ARBA" id="ARBA00008284"/>
    </source>
</evidence>
<feature type="domain" description="TM2" evidence="10">
    <location>
        <begin position="183"/>
        <end position="230"/>
    </location>
</feature>
<dbReference type="PANTHER" id="PTHR21016:SF7">
    <property type="entry name" value="TM2 DOMAIN-CONTAINING PROTEIN 3"/>
    <property type="match status" value="1"/>
</dbReference>
<evidence type="ECO:0000256" key="6">
    <source>
        <dbReference type="ARBA" id="ARBA00023136"/>
    </source>
</evidence>
<feature type="signal peptide" evidence="9">
    <location>
        <begin position="1"/>
        <end position="26"/>
    </location>
</feature>
<gene>
    <name evidence="11" type="ORF">TKK_001796</name>
</gene>
<keyword evidence="12" id="KW-1185">Reference proteome</keyword>
<dbReference type="PANTHER" id="PTHR21016">
    <property type="entry name" value="BETA-AMYLOID BINDING PROTEIN-RELATED"/>
    <property type="match status" value="1"/>
</dbReference>
<evidence type="ECO:0000313" key="12">
    <source>
        <dbReference type="Proteomes" id="UP001627154"/>
    </source>
</evidence>
<evidence type="ECO:0000256" key="3">
    <source>
        <dbReference type="ARBA" id="ARBA00022692"/>
    </source>
</evidence>
<dbReference type="Proteomes" id="UP001627154">
    <property type="component" value="Unassembled WGS sequence"/>
</dbReference>
<feature type="transmembrane region" description="Helical" evidence="8">
    <location>
        <begin position="216"/>
        <end position="238"/>
    </location>
</feature>
<dbReference type="GO" id="GO:0016020">
    <property type="term" value="C:membrane"/>
    <property type="evidence" value="ECO:0007669"/>
    <property type="project" value="UniProtKB-SubCell"/>
</dbReference>
<evidence type="ECO:0000256" key="9">
    <source>
        <dbReference type="SAM" id="SignalP"/>
    </source>
</evidence>
<dbReference type="EMBL" id="JBJJXI010000019">
    <property type="protein sequence ID" value="KAL3406479.1"/>
    <property type="molecule type" value="Genomic_DNA"/>
</dbReference>
<keyword evidence="7" id="KW-0325">Glycoprotein</keyword>
<organism evidence="11 12">
    <name type="scientific">Trichogramma kaykai</name>
    <dbReference type="NCBI Taxonomy" id="54128"/>
    <lineage>
        <taxon>Eukaryota</taxon>
        <taxon>Metazoa</taxon>
        <taxon>Ecdysozoa</taxon>
        <taxon>Arthropoda</taxon>
        <taxon>Hexapoda</taxon>
        <taxon>Insecta</taxon>
        <taxon>Pterygota</taxon>
        <taxon>Neoptera</taxon>
        <taxon>Endopterygota</taxon>
        <taxon>Hymenoptera</taxon>
        <taxon>Apocrita</taxon>
        <taxon>Proctotrupomorpha</taxon>
        <taxon>Chalcidoidea</taxon>
        <taxon>Trichogrammatidae</taxon>
        <taxon>Trichogramma</taxon>
    </lineage>
</organism>
<evidence type="ECO:0000259" key="10">
    <source>
        <dbReference type="Pfam" id="PF05154"/>
    </source>
</evidence>
<keyword evidence="4 9" id="KW-0732">Signal</keyword>
<evidence type="ECO:0000256" key="7">
    <source>
        <dbReference type="ARBA" id="ARBA00023180"/>
    </source>
</evidence>
<keyword evidence="6 8" id="KW-0472">Membrane</keyword>
<reference evidence="11 12" key="1">
    <citation type="journal article" date="2024" name="bioRxiv">
        <title>A reference genome for Trichogramma kaykai: A tiny desert-dwelling parasitoid wasp with competing sex-ratio distorters.</title>
        <authorList>
            <person name="Culotta J."/>
            <person name="Lindsey A.R."/>
        </authorList>
    </citation>
    <scope>NUCLEOTIDE SEQUENCE [LARGE SCALE GENOMIC DNA]</scope>
    <source>
        <strain evidence="11 12">KSX58</strain>
    </source>
</reference>
<keyword evidence="3 8" id="KW-0812">Transmembrane</keyword>
<comment type="caution">
    <text evidence="11">The sequence shown here is derived from an EMBL/GenBank/DDBJ whole genome shotgun (WGS) entry which is preliminary data.</text>
</comment>
<evidence type="ECO:0000256" key="4">
    <source>
        <dbReference type="ARBA" id="ARBA00022729"/>
    </source>
</evidence>
<evidence type="ECO:0000256" key="5">
    <source>
        <dbReference type="ARBA" id="ARBA00022989"/>
    </source>
</evidence>
<comment type="similarity">
    <text evidence="2">Belongs to the TM2 family.</text>
</comment>
<name>A0ABD2XMY6_9HYME</name>
<comment type="subcellular location">
    <subcellularLocation>
        <location evidence="1">Membrane</location>
        <topology evidence="1">Multi-pass membrane protein</topology>
    </subcellularLocation>
</comment>